<feature type="domain" description="DUF6318" evidence="3">
    <location>
        <begin position="86"/>
        <end position="235"/>
    </location>
</feature>
<dbReference type="EMBL" id="AP011540">
    <property type="protein sequence ID" value="BAI64632.1"/>
    <property type="molecule type" value="Genomic_DNA"/>
</dbReference>
<dbReference type="Pfam" id="PF19843">
    <property type="entry name" value="DUF6318"/>
    <property type="match status" value="1"/>
</dbReference>
<protein>
    <submittedName>
        <fullName evidence="4">Outer membrane receptor protein</fullName>
    </submittedName>
</protein>
<reference evidence="5" key="1">
    <citation type="submission" date="2009-07" db="EMBL/GenBank/DDBJ databases">
        <title>Complete genome sequence of Rothia mucilaginosa DJ.</title>
        <authorList>
            <person name="Yamane K."/>
            <person name="Nambu T."/>
            <person name="Mashimo C."/>
            <person name="Sugimori C."/>
            <person name="Yamanaka T."/>
            <person name="Leung K."/>
            <person name="Fukushima H."/>
        </authorList>
    </citation>
    <scope>NUCLEOTIDE SEQUENCE [LARGE SCALE GENOMIC DNA]</scope>
    <source>
        <strain evidence="5">DY-18</strain>
    </source>
</reference>
<dbReference type="RefSeq" id="WP_012903322.1">
    <property type="nucleotide sequence ID" value="NC_013715.1"/>
</dbReference>
<evidence type="ECO:0000259" key="3">
    <source>
        <dbReference type="Pfam" id="PF19843"/>
    </source>
</evidence>
<feature type="compositionally biased region" description="Polar residues" evidence="1">
    <location>
        <begin position="247"/>
        <end position="270"/>
    </location>
</feature>
<gene>
    <name evidence="4" type="ordered locus">RMDY18_08000</name>
</gene>
<keyword evidence="2" id="KW-0732">Signal</keyword>
<evidence type="ECO:0000313" key="5">
    <source>
        <dbReference type="Proteomes" id="UP000001883"/>
    </source>
</evidence>
<reference evidence="4 5" key="3">
    <citation type="journal article" date="2010" name="Sequencing">
        <title>Complete Genome Sequence of Rothia mucilaginosa DY-18: A Clinical Isolate with Dense Meshwork-Like Structures from a Persistent Apical Periodontitis Lesion.</title>
        <authorList>
            <person name="Yamane K."/>
            <person name="Nambu T."/>
            <person name="Yamanaka T."/>
            <person name="Mashimo C."/>
            <person name="Sugimori C."/>
            <person name="Leung K.-P."/>
            <person name="Fukushima H."/>
        </authorList>
    </citation>
    <scope>NUCLEOTIDE SEQUENCE [LARGE SCALE GENOMIC DNA]</scope>
    <source>
        <strain evidence="4 5">DY-18</strain>
    </source>
</reference>
<proteinExistence type="predicted"/>
<evidence type="ECO:0000256" key="1">
    <source>
        <dbReference type="SAM" id="MobiDB-lite"/>
    </source>
</evidence>
<evidence type="ECO:0000256" key="2">
    <source>
        <dbReference type="SAM" id="SignalP"/>
    </source>
</evidence>
<feature type="signal peptide" evidence="2">
    <location>
        <begin position="1"/>
        <end position="22"/>
    </location>
</feature>
<name>D2NSK6_ROTMD</name>
<feature type="compositionally biased region" description="Gly residues" evidence="1">
    <location>
        <begin position="323"/>
        <end position="335"/>
    </location>
</feature>
<feature type="region of interest" description="Disordered" evidence="1">
    <location>
        <begin position="236"/>
        <end position="398"/>
    </location>
</feature>
<dbReference type="PROSITE" id="PS51257">
    <property type="entry name" value="PROKAR_LIPOPROTEIN"/>
    <property type="match status" value="1"/>
</dbReference>
<reference evidence="4 5" key="2">
    <citation type="journal article" date="2010" name="J Osaka Dent Univ">
        <title>Isolation and identification of Rothia mucilaginosa from persistent apical periodontitis lesions.</title>
        <authorList>
            <person name="Yamane K."/>
            <person name="Yoshida M."/>
            <person name="Fujihira T."/>
            <person name="Baba T."/>
            <person name="Tsuji N."/>
            <person name="Hayashi H."/>
            <person name="Sugimori C."/>
            <person name="Yamanaka T."/>
            <person name="Mashimo C."/>
            <person name="Nambu T."/>
            <person name="Kawai H."/>
            <person name="Fukushima H."/>
        </authorList>
    </citation>
    <scope>NUCLEOTIDE SEQUENCE [LARGE SCALE GENOMIC DNA]</scope>
    <source>
        <strain evidence="4 5">DY-18</strain>
    </source>
</reference>
<feature type="chain" id="PRO_5038987479" evidence="2">
    <location>
        <begin position="23"/>
        <end position="398"/>
    </location>
</feature>
<feature type="compositionally biased region" description="Gly residues" evidence="1">
    <location>
        <begin position="388"/>
        <end position="398"/>
    </location>
</feature>
<dbReference type="PROSITE" id="PS51318">
    <property type="entry name" value="TAT"/>
    <property type="match status" value="1"/>
</dbReference>
<keyword evidence="4" id="KW-0675">Receptor</keyword>
<accession>D2NSK6</accession>
<dbReference type="STRING" id="680646.RMDY18_08000"/>
<dbReference type="HOGENOM" id="CLU_709566_0_0_11"/>
<keyword evidence="5" id="KW-1185">Reference proteome</keyword>
<feature type="compositionally biased region" description="Low complexity" evidence="1">
    <location>
        <begin position="271"/>
        <end position="310"/>
    </location>
</feature>
<dbReference type="InterPro" id="IPR006311">
    <property type="entry name" value="TAT_signal"/>
</dbReference>
<dbReference type="Proteomes" id="UP000001883">
    <property type="component" value="Chromosome"/>
</dbReference>
<feature type="compositionally biased region" description="Low complexity" evidence="1">
    <location>
        <begin position="336"/>
        <end position="387"/>
    </location>
</feature>
<sequence length="398" mass="40138">MIHSRRHFIALTGTAALGAMLAACGSKKTEEATASPTASASIAGAYDNLSGELKWTKYIAGNGAAPMSSTDPETGQVYTIEPTAGPASVDSKASAVPIPIEDESMYDKNARGLRATFAYFAAAVNYARMTGDPGPALQVVQAQNSTDRAALEKLRAFYAPGTNWLVGGEWTFRLTDKQPTTRGTKYSWACTVTQAHGMRVEKATNTTKPLEDTEAQEIKALYAEYDEEAKRWSVISPQQYDPALTPKPTQTPRAHPSSTYTPTVTDDSTVAANAGANAGANTSGNGAAQGTAQNGAAQNGGAQAPAAQNGAGQGGSRQYTGSQNGGAQTGTGQGGAAQAPQPAATQAPAATAQPVATQPAAATVQPSVAPGAPDAGGAAGGAEAPAGVPGGVPGEGAQ</sequence>
<dbReference type="AlphaFoldDB" id="D2NSK6"/>
<dbReference type="KEGG" id="rmu:RMDY18_08000"/>
<organism evidence="4 5">
    <name type="scientific">Rothia mucilaginosa (strain DY-18)</name>
    <name type="common">Stomatococcus mucilaginosus</name>
    <dbReference type="NCBI Taxonomy" id="680646"/>
    <lineage>
        <taxon>Bacteria</taxon>
        <taxon>Bacillati</taxon>
        <taxon>Actinomycetota</taxon>
        <taxon>Actinomycetes</taxon>
        <taxon>Micrococcales</taxon>
        <taxon>Micrococcaceae</taxon>
        <taxon>Rothia</taxon>
    </lineage>
</organism>
<evidence type="ECO:0000313" key="4">
    <source>
        <dbReference type="EMBL" id="BAI64632.1"/>
    </source>
</evidence>
<dbReference type="InterPro" id="IPR046281">
    <property type="entry name" value="DUF6318"/>
</dbReference>